<evidence type="ECO:0000313" key="4">
    <source>
        <dbReference type="Proteomes" id="UP000537592"/>
    </source>
</evidence>
<proteinExistence type="predicted"/>
<comment type="caution">
    <text evidence="3">The sequence shown here is derived from an EMBL/GenBank/DDBJ whole genome shotgun (WGS) entry which is preliminary data.</text>
</comment>
<accession>A0A7W5Z4S0</accession>
<dbReference type="AlphaFoldDB" id="A0A7W5Z4S0"/>
<dbReference type="SUPFAM" id="SSF58104">
    <property type="entry name" value="Methyl-accepting chemotaxis protein (MCP) signaling domain"/>
    <property type="match status" value="1"/>
</dbReference>
<reference evidence="3 4" key="1">
    <citation type="submission" date="2020-08" db="EMBL/GenBank/DDBJ databases">
        <title>Genomic Encyclopedia of Type Strains, Phase IV (KMG-IV): sequencing the most valuable type-strain genomes for metagenomic binning, comparative biology and taxonomic classification.</title>
        <authorList>
            <person name="Goeker M."/>
        </authorList>
    </citation>
    <scope>NUCLEOTIDE SEQUENCE [LARGE SCALE GENOMIC DNA]</scope>
    <source>
        <strain evidence="3 4">DSM 28760</strain>
    </source>
</reference>
<protein>
    <submittedName>
        <fullName evidence="3">Phospholipid/cholesterol/gamma-HCH transport system substrate-binding protein</fullName>
    </submittedName>
</protein>
<organism evidence="3 4">
    <name type="scientific">Pseudochelatococcus contaminans</name>
    <dbReference type="NCBI Taxonomy" id="1538103"/>
    <lineage>
        <taxon>Bacteria</taxon>
        <taxon>Pseudomonadati</taxon>
        <taxon>Pseudomonadota</taxon>
        <taxon>Alphaproteobacteria</taxon>
        <taxon>Hyphomicrobiales</taxon>
        <taxon>Chelatococcaceae</taxon>
        <taxon>Pseudochelatococcus</taxon>
    </lineage>
</organism>
<dbReference type="Pfam" id="PF02470">
    <property type="entry name" value="MlaD"/>
    <property type="match status" value="1"/>
</dbReference>
<feature type="domain" description="Mce/MlaD" evidence="2">
    <location>
        <begin position="41"/>
        <end position="116"/>
    </location>
</feature>
<gene>
    <name evidence="3" type="ORF">FHS81_002131</name>
</gene>
<dbReference type="RefSeq" id="WP_183752689.1">
    <property type="nucleotide sequence ID" value="NZ_JACICC010000004.1"/>
</dbReference>
<dbReference type="Proteomes" id="UP000537592">
    <property type="component" value="Unassembled WGS sequence"/>
</dbReference>
<evidence type="ECO:0000313" key="3">
    <source>
        <dbReference type="EMBL" id="MBB3810043.1"/>
    </source>
</evidence>
<keyword evidence="1" id="KW-0812">Transmembrane</keyword>
<dbReference type="InterPro" id="IPR003399">
    <property type="entry name" value="Mce/MlaD"/>
</dbReference>
<evidence type="ECO:0000259" key="2">
    <source>
        <dbReference type="Pfam" id="PF02470"/>
    </source>
</evidence>
<keyword evidence="1" id="KW-0472">Membrane</keyword>
<dbReference type="PANTHER" id="PTHR36698">
    <property type="entry name" value="BLL5892 PROTEIN"/>
    <property type="match status" value="1"/>
</dbReference>
<feature type="transmembrane region" description="Helical" evidence="1">
    <location>
        <begin position="7"/>
        <end position="28"/>
    </location>
</feature>
<keyword evidence="1" id="KW-1133">Transmembrane helix</keyword>
<dbReference type="EMBL" id="JACICC010000004">
    <property type="protein sequence ID" value="MBB3810043.1"/>
    <property type="molecule type" value="Genomic_DNA"/>
</dbReference>
<dbReference type="Gene3D" id="1.10.287.950">
    <property type="entry name" value="Methyl-accepting chemotaxis protein"/>
    <property type="match status" value="1"/>
</dbReference>
<keyword evidence="4" id="KW-1185">Reference proteome</keyword>
<evidence type="ECO:0000256" key="1">
    <source>
        <dbReference type="SAM" id="Phobius"/>
    </source>
</evidence>
<sequence length="371" mass="40062">METRANYALIGLFTLAVIFAGFVFVYWFSGANTASMRENYRIIFTGSVAGLTRGSQVLFNGIPVGDVVNVHLLPDDPRHVVAIASIDRSTPIKQDTRAQLEFQVVTGIASIQLSGGAPDAPQLEAAAGQPLPTIYGERSDFQDMLDTIQTLATRATGMMEELQQLVHQSRDPIVNTIRNVEKFSEALGQNSDKIGSLLANSGELASSLTELTGNVDSLVRAVSPERVDKIVSNVDNFTGTLGDSSDEVRQILANTAELTNKLRVAADGVGGVLDQMKNFLSSSNGESAFEQVARAAESIRVLADNLDQRTAQITAGINSFAGPGLREYQALALQGQKALAQLTRLLQDVQRNPQQFLFGNRPPLPQYQGQR</sequence>
<dbReference type="PANTHER" id="PTHR36698:SF2">
    <property type="entry name" value="MCE_MLAD DOMAIN-CONTAINING PROTEIN"/>
    <property type="match status" value="1"/>
</dbReference>
<name>A0A7W5Z4S0_9HYPH</name>